<keyword evidence="2" id="KW-1185">Reference proteome</keyword>
<dbReference type="EMBL" id="JBANRG010000044">
    <property type="protein sequence ID" value="KAK7446354.1"/>
    <property type="molecule type" value="Genomic_DNA"/>
</dbReference>
<reference evidence="1 2" key="1">
    <citation type="submission" date="2024-01" db="EMBL/GenBank/DDBJ databases">
        <title>A draft genome for the cacao thread blight pathogen Marasmiellus scandens.</title>
        <authorList>
            <person name="Baruah I.K."/>
            <person name="Leung J."/>
            <person name="Bukari Y."/>
            <person name="Amoako-Attah I."/>
            <person name="Meinhardt L.W."/>
            <person name="Bailey B.A."/>
            <person name="Cohen S.P."/>
        </authorList>
    </citation>
    <scope>NUCLEOTIDE SEQUENCE [LARGE SCALE GENOMIC DNA]</scope>
    <source>
        <strain evidence="1 2">GH-19</strain>
    </source>
</reference>
<accession>A0ABR1J521</accession>
<evidence type="ECO:0000313" key="2">
    <source>
        <dbReference type="Proteomes" id="UP001498398"/>
    </source>
</evidence>
<proteinExistence type="predicted"/>
<organism evidence="1 2">
    <name type="scientific">Marasmiellus scandens</name>
    <dbReference type="NCBI Taxonomy" id="2682957"/>
    <lineage>
        <taxon>Eukaryota</taxon>
        <taxon>Fungi</taxon>
        <taxon>Dikarya</taxon>
        <taxon>Basidiomycota</taxon>
        <taxon>Agaricomycotina</taxon>
        <taxon>Agaricomycetes</taxon>
        <taxon>Agaricomycetidae</taxon>
        <taxon>Agaricales</taxon>
        <taxon>Marasmiineae</taxon>
        <taxon>Omphalotaceae</taxon>
        <taxon>Marasmiellus</taxon>
    </lineage>
</organism>
<comment type="caution">
    <text evidence="1">The sequence shown here is derived from an EMBL/GenBank/DDBJ whole genome shotgun (WGS) entry which is preliminary data.</text>
</comment>
<gene>
    <name evidence="1" type="ORF">VKT23_014560</name>
</gene>
<evidence type="ECO:0000313" key="1">
    <source>
        <dbReference type="EMBL" id="KAK7446354.1"/>
    </source>
</evidence>
<name>A0ABR1J521_9AGAR</name>
<protein>
    <submittedName>
        <fullName evidence="1">Uncharacterized protein</fullName>
    </submittedName>
</protein>
<sequence>MATALVNVLGVVSGVVTIVGFIQSNLPDQHEAEGATVRVAVGLDGTEGLTEAGGDRPFVVGFNEVGDAIGLTEAGDKIGSGQFVDMILDQNAAGEDHTTEQHGCNLRSRERTVFVSHISLSPGRMERTGDAYLAYKVINFNRHASNIIVGDDGHKTKCMWLDSDHTDDTWLGGFQIHTEDFLKENDDYNKDPDHYCTYPAMKFVHEGDEFDGIGKRSLSAFNATEIRAERRRRAGLQKRTAGVAGQLIVSSDPQHSARELCESATSYGPDFVSVPEGLYCDMDTKELYDLCSEEERTRCFDLETQTLVDGKRALKREYNQVHQWD</sequence>
<dbReference type="Proteomes" id="UP001498398">
    <property type="component" value="Unassembled WGS sequence"/>
</dbReference>